<dbReference type="FunFam" id="3.40.50.1820:FF:000081">
    <property type="entry name" value="phospholipase A1 member A isoform X1"/>
    <property type="match status" value="1"/>
</dbReference>
<keyword evidence="5" id="KW-0378">Hydrolase</keyword>
<feature type="chain" id="PRO_5026195316" description="Phospholipase A1 member A" evidence="22">
    <location>
        <begin position="47"/>
        <end position="484"/>
    </location>
</feature>
<evidence type="ECO:0000259" key="23">
    <source>
        <dbReference type="Pfam" id="PF00151"/>
    </source>
</evidence>
<keyword evidence="3" id="KW-0964">Secreted</keyword>
<evidence type="ECO:0000256" key="18">
    <source>
        <dbReference type="PIRSR" id="PIRSR000865-1"/>
    </source>
</evidence>
<dbReference type="InParanoid" id="A0A6I8PQH0"/>
<evidence type="ECO:0000256" key="14">
    <source>
        <dbReference type="ARBA" id="ARBA00047895"/>
    </source>
</evidence>
<dbReference type="Pfam" id="PF00151">
    <property type="entry name" value="Lipase"/>
    <property type="match status" value="1"/>
</dbReference>
<protein>
    <recommendedName>
        <fullName evidence="12">Phospholipase A1 member A</fullName>
        <ecNumber evidence="11">3.1.1.111</ecNumber>
    </recommendedName>
</protein>
<dbReference type="GO" id="GO:0008970">
    <property type="term" value="F:phospholipase A1 activity"/>
    <property type="evidence" value="ECO:0000318"/>
    <property type="project" value="GO_Central"/>
</dbReference>
<gene>
    <name evidence="24" type="primary">PLA1A</name>
</gene>
<accession>A0A6I8PQH0</accession>
<evidence type="ECO:0000256" key="22">
    <source>
        <dbReference type="SAM" id="SignalP"/>
    </source>
</evidence>
<evidence type="ECO:0000256" key="21">
    <source>
        <dbReference type="SAM" id="MobiDB-lite"/>
    </source>
</evidence>
<keyword evidence="19" id="KW-0479">Metal-binding</keyword>
<evidence type="ECO:0000256" key="12">
    <source>
        <dbReference type="ARBA" id="ARBA00040696"/>
    </source>
</evidence>
<feature type="binding site" evidence="19">
    <location>
        <position position="228"/>
    </location>
    <ligand>
        <name>Ca(2+)</name>
        <dbReference type="ChEBI" id="CHEBI:29108"/>
    </ligand>
</feature>
<proteinExistence type="inferred from homology"/>
<dbReference type="Ensembl" id="ENSOANT00000067762.1">
    <property type="protein sequence ID" value="ENSOANP00000054650.1"/>
    <property type="gene ID" value="ENSOANG00000048291.1"/>
</dbReference>
<keyword evidence="4 22" id="KW-0732">Signal</keyword>
<dbReference type="EC" id="3.1.1.111" evidence="11"/>
<dbReference type="GeneTree" id="ENSGT00940000159279"/>
<evidence type="ECO:0000256" key="15">
    <source>
        <dbReference type="ARBA" id="ARBA00048284"/>
    </source>
</evidence>
<evidence type="ECO:0000256" key="4">
    <source>
        <dbReference type="ARBA" id="ARBA00022729"/>
    </source>
</evidence>
<feature type="active site" description="Charge relay system" evidence="18">
    <location>
        <position position="209"/>
    </location>
</feature>
<dbReference type="CDD" id="cd00707">
    <property type="entry name" value="Pancreat_lipase_like"/>
    <property type="match status" value="1"/>
</dbReference>
<evidence type="ECO:0000256" key="17">
    <source>
        <dbReference type="ARBA" id="ARBA00048700"/>
    </source>
</evidence>
<keyword evidence="6" id="KW-0442">Lipid degradation</keyword>
<dbReference type="PRINTS" id="PR00821">
    <property type="entry name" value="TAGLIPASE"/>
</dbReference>
<feature type="signal peptide" evidence="22">
    <location>
        <begin position="1"/>
        <end position="46"/>
    </location>
</feature>
<evidence type="ECO:0000256" key="9">
    <source>
        <dbReference type="ARBA" id="ARBA00023180"/>
    </source>
</evidence>
<feature type="binding site" evidence="19">
    <location>
        <position position="223"/>
    </location>
    <ligand>
        <name>Ca(2+)</name>
        <dbReference type="ChEBI" id="CHEBI:29108"/>
    </ligand>
</feature>
<feature type="active site" description="Charge relay system" evidence="18">
    <location>
        <position position="279"/>
    </location>
</feature>
<organism evidence="24 25">
    <name type="scientific">Ornithorhynchus anatinus</name>
    <name type="common">Duckbill platypus</name>
    <dbReference type="NCBI Taxonomy" id="9258"/>
    <lineage>
        <taxon>Eukaryota</taxon>
        <taxon>Metazoa</taxon>
        <taxon>Chordata</taxon>
        <taxon>Craniata</taxon>
        <taxon>Vertebrata</taxon>
        <taxon>Euteleostomi</taxon>
        <taxon>Mammalia</taxon>
        <taxon>Monotremata</taxon>
        <taxon>Ornithorhynchidae</taxon>
        <taxon>Ornithorhynchus</taxon>
    </lineage>
</organism>
<comment type="subcellular location">
    <subcellularLocation>
        <location evidence="1">Secreted</location>
    </subcellularLocation>
</comment>
<evidence type="ECO:0000256" key="10">
    <source>
        <dbReference type="ARBA" id="ARBA00036738"/>
    </source>
</evidence>
<dbReference type="InterPro" id="IPR013818">
    <property type="entry name" value="Lipase"/>
</dbReference>
<keyword evidence="8" id="KW-1015">Disulfide bond</keyword>
<dbReference type="GO" id="GO:0016042">
    <property type="term" value="P:lipid catabolic process"/>
    <property type="evidence" value="ECO:0000318"/>
    <property type="project" value="GO_Central"/>
</dbReference>
<evidence type="ECO:0000256" key="1">
    <source>
        <dbReference type="ARBA" id="ARBA00004613"/>
    </source>
</evidence>
<sequence length="484" mass="52630">MIGKSRDPSASLSSGRSGKMAGDPGRRPAPGLGWTLLLLLLRGASGDEQTAQDCPDFQNASLLRGIHLNVQFLLFTPARPSCGQPIRPDRSFEDSDFNASSDTKIVIHGFRVLGNKPSWIDQFIRTVLRARPANVVAVDWVFGSTAAYFSAVGNVMKLSLEISRLINKMLELGASPASIHIIGVSLGAHVAGMVGHFHRGQLGRITGLDPAGPEFTRASLEERLDPGDARFVDAIHTDADYLGIRIPVGHVDYFVNGGQDQPGCGFSLTAGYGYMICDHMRAVYLYLSALEAPCSLTAFPCTSYEDFLAGQCPDCSDPFPLTCPKIGMEDQGGIKMEKLPKEVKVYLGTSAGTPYCVFHSLVEFQVPHGGKRDATIEVTFFSINATSSGKVTIPRDRMWGRGVIMHPAPLCQVTRVKIRLHSFRRTWRMNEATVVVEFCTAPMPVNSEKRFCLAQPVTLKAGTSLFRQLDVACESGPGAFWPSC</sequence>
<keyword evidence="19" id="KW-0106">Calcium</keyword>
<evidence type="ECO:0000256" key="20">
    <source>
        <dbReference type="RuleBase" id="RU004262"/>
    </source>
</evidence>
<name>A0A6I8PQH0_ORNAN</name>
<dbReference type="PIRSF" id="PIRSF000865">
    <property type="entry name" value="Lipoprotein_lipase_LIPH"/>
    <property type="match status" value="1"/>
</dbReference>
<evidence type="ECO:0000256" key="8">
    <source>
        <dbReference type="ARBA" id="ARBA00023157"/>
    </source>
</evidence>
<dbReference type="PANTHER" id="PTHR11610">
    <property type="entry name" value="LIPASE"/>
    <property type="match status" value="1"/>
</dbReference>
<dbReference type="SUPFAM" id="SSF53474">
    <property type="entry name" value="alpha/beta-Hydrolases"/>
    <property type="match status" value="1"/>
</dbReference>
<evidence type="ECO:0000256" key="5">
    <source>
        <dbReference type="ARBA" id="ARBA00022801"/>
    </source>
</evidence>
<comment type="catalytic activity">
    <reaction evidence="10">
        <text>a 1,2-diacyl-sn-glycero-3-phospho-L-serine + H2O = a 2-acyl-sn-glycero-3-phospho-L-serine + a fatty acid + H(+)</text>
        <dbReference type="Rhea" id="RHEA:42212"/>
        <dbReference type="ChEBI" id="CHEBI:15377"/>
        <dbReference type="ChEBI" id="CHEBI:15378"/>
        <dbReference type="ChEBI" id="CHEBI:28868"/>
        <dbReference type="ChEBI" id="CHEBI:57262"/>
        <dbReference type="ChEBI" id="CHEBI:65214"/>
        <dbReference type="EC" id="3.1.1.111"/>
    </reaction>
    <physiologicalReaction direction="left-to-right" evidence="10">
        <dbReference type="Rhea" id="RHEA:42213"/>
    </physiologicalReaction>
</comment>
<keyword evidence="7" id="KW-0443">Lipid metabolism</keyword>
<evidence type="ECO:0000256" key="6">
    <source>
        <dbReference type="ARBA" id="ARBA00022963"/>
    </source>
</evidence>
<reference evidence="24" key="2">
    <citation type="submission" date="2025-09" db="UniProtKB">
        <authorList>
            <consortium name="Ensembl"/>
        </authorList>
    </citation>
    <scope>IDENTIFICATION</scope>
    <source>
        <strain evidence="24">Glennie</strain>
    </source>
</reference>
<keyword evidence="25" id="KW-1185">Reference proteome</keyword>
<evidence type="ECO:0000256" key="19">
    <source>
        <dbReference type="PIRSR" id="PIRSR000865-2"/>
    </source>
</evidence>
<evidence type="ECO:0000256" key="7">
    <source>
        <dbReference type="ARBA" id="ARBA00023098"/>
    </source>
</evidence>
<keyword evidence="9" id="KW-0325">Glycoprotein</keyword>
<dbReference type="FunCoup" id="A0A6I8PQH0">
    <property type="interactions" value="461"/>
</dbReference>
<evidence type="ECO:0000256" key="13">
    <source>
        <dbReference type="ARBA" id="ARBA00045697"/>
    </source>
</evidence>
<dbReference type="Gene3D" id="3.40.50.1820">
    <property type="entry name" value="alpha/beta hydrolase"/>
    <property type="match status" value="1"/>
</dbReference>
<feature type="domain" description="Lipase" evidence="23">
    <location>
        <begin position="56"/>
        <end position="355"/>
    </location>
</feature>
<comment type="catalytic activity">
    <reaction evidence="14">
        <text>a 1-acyl-sn-glycero-3-phospho-L-serine + H2O = sn-glycero-3-phospho-L-serine + a fatty acid + H(+)</text>
        <dbReference type="Rhea" id="RHEA:32979"/>
        <dbReference type="ChEBI" id="CHEBI:15377"/>
        <dbReference type="ChEBI" id="CHEBI:15378"/>
        <dbReference type="ChEBI" id="CHEBI:28868"/>
        <dbReference type="ChEBI" id="CHEBI:64379"/>
        <dbReference type="ChEBI" id="CHEBI:64765"/>
        <dbReference type="EC" id="3.1.1.111"/>
    </reaction>
    <physiologicalReaction direction="left-to-right" evidence="14">
        <dbReference type="Rhea" id="RHEA:32980"/>
    </physiologicalReaction>
</comment>
<dbReference type="InterPro" id="IPR000734">
    <property type="entry name" value="TAG_lipase"/>
</dbReference>
<comment type="catalytic activity">
    <reaction evidence="17">
        <text>1-hexadecanoyl-2-(5Z,8Z,11Z,14Z-eicosatetraenoyl)-sn-glycero-3-phospho-L-serine + H2O = 2-(5Z,8Z,11Z,14Z)-eicosatetraenoyl-sn-glycero-3-phospho-L-serine + hexadecanoate + H(+)</text>
        <dbReference type="Rhea" id="RHEA:41187"/>
        <dbReference type="ChEBI" id="CHEBI:7896"/>
        <dbReference type="ChEBI" id="CHEBI:15377"/>
        <dbReference type="ChEBI" id="CHEBI:15378"/>
        <dbReference type="ChEBI" id="CHEBI:75032"/>
        <dbReference type="ChEBI" id="CHEBI:77830"/>
    </reaction>
    <physiologicalReaction direction="left-to-right" evidence="17">
        <dbReference type="Rhea" id="RHEA:41188"/>
    </physiologicalReaction>
</comment>
<feature type="binding site" evidence="19">
    <location>
        <position position="225"/>
    </location>
    <ligand>
        <name>Ca(2+)</name>
        <dbReference type="ChEBI" id="CHEBI:29108"/>
    </ligand>
</feature>
<comment type="function">
    <text evidence="13">Hydrolyzes the ester bond of the acyl group attached at the sn-1 position of phosphatidylserines (phospholipase A1 activity) and 1-acyl-2-lysophosphatidylserines (lysophospholipase activity) in the pathway of phosphatidylserines acyl chain remodeling. Cleaves phosphatidylserines exposed on the outer leaflet of the plasma membrane of apoptotic cells producing 2-acyl-1-lysophosphatidylserines, which in turn enhance mast cell activation and histamine production. Has no activity toward other glycerophospholipids including phosphatidylcholines, phosphatidylethanolamines, phosphatidic acids or phosphatidylinositols, or glycerolipids such as triolein.</text>
</comment>
<dbReference type="InterPro" id="IPR016272">
    <property type="entry name" value="Lipase_LIPH"/>
</dbReference>
<dbReference type="Proteomes" id="UP000002279">
    <property type="component" value="Unplaced"/>
</dbReference>
<comment type="catalytic activity">
    <reaction evidence="15">
        <text>1-(9Z-octadecenoyl)-sn-glycero-3-phospho-L-serine + H2O = sn-glycero-3-phospho-L-serine + (9Z)-octadecenoate + H(+)</text>
        <dbReference type="Rhea" id="RHEA:40499"/>
        <dbReference type="ChEBI" id="CHEBI:15377"/>
        <dbReference type="ChEBI" id="CHEBI:15378"/>
        <dbReference type="ChEBI" id="CHEBI:30823"/>
        <dbReference type="ChEBI" id="CHEBI:64765"/>
        <dbReference type="ChEBI" id="CHEBI:74617"/>
    </reaction>
    <physiologicalReaction direction="left-to-right" evidence="15">
        <dbReference type="Rhea" id="RHEA:40500"/>
    </physiologicalReaction>
</comment>
<evidence type="ECO:0000313" key="25">
    <source>
        <dbReference type="Proteomes" id="UP000002279"/>
    </source>
</evidence>
<dbReference type="InterPro" id="IPR029058">
    <property type="entry name" value="AB_hydrolase_fold"/>
</dbReference>
<dbReference type="GO" id="GO:0046872">
    <property type="term" value="F:metal ion binding"/>
    <property type="evidence" value="ECO:0007669"/>
    <property type="project" value="UniProtKB-KW"/>
</dbReference>
<feature type="active site" description="Nucleophile" evidence="18">
    <location>
        <position position="185"/>
    </location>
</feature>
<dbReference type="PANTHER" id="PTHR11610:SF111">
    <property type="entry name" value="PHOSPHOLIPASE A1 MEMBER A"/>
    <property type="match status" value="1"/>
</dbReference>
<feature type="region of interest" description="Disordered" evidence="21">
    <location>
        <begin position="1"/>
        <end position="28"/>
    </location>
</feature>
<dbReference type="GO" id="GO:0005615">
    <property type="term" value="C:extracellular space"/>
    <property type="evidence" value="ECO:0000318"/>
    <property type="project" value="GO_Central"/>
</dbReference>
<evidence type="ECO:0000313" key="24">
    <source>
        <dbReference type="Ensembl" id="ENSOANP00000054650.1"/>
    </source>
</evidence>
<dbReference type="Bgee" id="ENSOANG00000048291">
    <property type="expression patterns" value="Expressed in adult mammalian kidney and 6 other cell types or tissues"/>
</dbReference>
<dbReference type="AlphaFoldDB" id="A0A6I8PQH0"/>
<comment type="similarity">
    <text evidence="2 20">Belongs to the AB hydrolase superfamily. Lipase family.</text>
</comment>
<evidence type="ECO:0000256" key="3">
    <source>
        <dbReference type="ARBA" id="ARBA00022525"/>
    </source>
</evidence>
<evidence type="ECO:0000256" key="16">
    <source>
        <dbReference type="ARBA" id="ARBA00048646"/>
    </source>
</evidence>
<reference evidence="24" key="1">
    <citation type="submission" date="2025-08" db="UniProtKB">
        <authorList>
            <consortium name="Ensembl"/>
        </authorList>
    </citation>
    <scope>IDENTIFICATION</scope>
    <source>
        <strain evidence="24">Glennie</strain>
    </source>
</reference>
<dbReference type="GO" id="GO:0002080">
    <property type="term" value="C:acrosomal membrane"/>
    <property type="evidence" value="ECO:0007669"/>
    <property type="project" value="Ensembl"/>
</dbReference>
<evidence type="ECO:0000256" key="11">
    <source>
        <dbReference type="ARBA" id="ARBA00039083"/>
    </source>
</evidence>
<dbReference type="InterPro" id="IPR033906">
    <property type="entry name" value="Lipase_N"/>
</dbReference>
<comment type="catalytic activity">
    <reaction evidence="16">
        <text>1,2-di-(9Z)-octadecenoyl-sn-glycero-3-phospho-L-serine + H2O = 2-(9Z-octadecenoyl)-sn-glycero-3-phospho-L-serine + (9Z)-octadecenoate + H(+)</text>
        <dbReference type="Rhea" id="RHEA:40491"/>
        <dbReference type="ChEBI" id="CHEBI:15377"/>
        <dbReference type="ChEBI" id="CHEBI:15378"/>
        <dbReference type="ChEBI" id="CHEBI:30823"/>
        <dbReference type="ChEBI" id="CHEBI:74905"/>
        <dbReference type="ChEBI" id="CHEBI:77342"/>
    </reaction>
    <physiologicalReaction direction="left-to-right" evidence="16">
        <dbReference type="Rhea" id="RHEA:40492"/>
    </physiologicalReaction>
</comment>
<dbReference type="OMA" id="AHANPQC"/>
<evidence type="ECO:0000256" key="2">
    <source>
        <dbReference type="ARBA" id="ARBA00010701"/>
    </source>
</evidence>